<dbReference type="HOGENOM" id="CLU_805104_0_0_1"/>
<dbReference type="OrthoDB" id="2011676at2759"/>
<sequence>MRPSWIIALLIASCGLILLLKENSSSFNLFLLSNLRPRAPEDLIAIREAIASYQVPPRVDPNRALSRIPRIRNSTSDALPQPSCLKLPSNGIDDDCWNALRRDQYLRTLDELYQSPDEELERFKPNSNWQIFDLITPTYHCDANSLQRIGASGDGGKWLCGPIRVVGPKCVVFSLGSNNQFDFEEAIHAHTNGECEIHTFDCTGEWSNPKTSFHPWCLGGFDGKDENGRTFKRLSTAAREIGVTSISLLKMDIEHGEYEVFEGFKFEEEEFLPDQILFELHTLFYPTKTSKHKSDWPRTIMDLVRDIDEMGYSFAFQEKNLFCPACSEHVIVRNRKKLKKRSLFH</sequence>
<dbReference type="KEGG" id="smo:SELMODRAFT_418819"/>
<dbReference type="Pfam" id="PF13383">
    <property type="entry name" value="Methyltransf_22"/>
    <property type="match status" value="1"/>
</dbReference>
<gene>
    <name evidence="3" type="ORF">SELMODRAFT_418819</name>
</gene>
<dbReference type="PANTHER" id="PTHR32026">
    <property type="entry name" value="METHYLTRANSFERASE-LIKE PROTEIN 24"/>
    <property type="match status" value="1"/>
</dbReference>
<keyword evidence="4" id="KW-1185">Reference proteome</keyword>
<dbReference type="EMBL" id="GL377604">
    <property type="protein sequence ID" value="EFJ20062.1"/>
    <property type="molecule type" value="Genomic_DNA"/>
</dbReference>
<dbReference type="Gramene" id="EFJ20062">
    <property type="protein sequence ID" value="EFJ20062"/>
    <property type="gene ID" value="SELMODRAFT_418819"/>
</dbReference>
<dbReference type="Proteomes" id="UP000001514">
    <property type="component" value="Unassembled WGS sequence"/>
</dbReference>
<accession>D8S6H1</accession>
<dbReference type="InParanoid" id="D8S6H1"/>
<dbReference type="eggNOG" id="ENOG502S9FE">
    <property type="taxonomic scope" value="Eukaryota"/>
</dbReference>
<feature type="domain" description="Methyltransferase" evidence="2">
    <location>
        <begin position="92"/>
        <end position="329"/>
    </location>
</feature>
<evidence type="ECO:0000259" key="2">
    <source>
        <dbReference type="Pfam" id="PF13383"/>
    </source>
</evidence>
<proteinExistence type="predicted"/>
<evidence type="ECO:0000313" key="3">
    <source>
        <dbReference type="EMBL" id="EFJ20062.1"/>
    </source>
</evidence>
<feature type="signal peptide" evidence="1">
    <location>
        <begin position="1"/>
        <end position="26"/>
    </location>
</feature>
<dbReference type="AlphaFoldDB" id="D8S6H1"/>
<name>D8S6H1_SELML</name>
<evidence type="ECO:0000256" key="1">
    <source>
        <dbReference type="SAM" id="SignalP"/>
    </source>
</evidence>
<dbReference type="InterPro" id="IPR026913">
    <property type="entry name" value="METTL24"/>
</dbReference>
<dbReference type="PANTHER" id="PTHR32026:SF10">
    <property type="entry name" value="METHYLTRANSFERASE-LIKE PROTEIN 24-RELATED"/>
    <property type="match status" value="1"/>
</dbReference>
<protein>
    <recommendedName>
        <fullName evidence="2">Methyltransferase domain-containing protein</fullName>
    </recommendedName>
</protein>
<organism evidence="4">
    <name type="scientific">Selaginella moellendorffii</name>
    <name type="common">Spikemoss</name>
    <dbReference type="NCBI Taxonomy" id="88036"/>
    <lineage>
        <taxon>Eukaryota</taxon>
        <taxon>Viridiplantae</taxon>
        <taxon>Streptophyta</taxon>
        <taxon>Embryophyta</taxon>
        <taxon>Tracheophyta</taxon>
        <taxon>Lycopodiopsida</taxon>
        <taxon>Selaginellales</taxon>
        <taxon>Selaginellaceae</taxon>
        <taxon>Selaginella</taxon>
    </lineage>
</organism>
<feature type="chain" id="PRO_5003122446" description="Methyltransferase domain-containing protein" evidence="1">
    <location>
        <begin position="27"/>
        <end position="345"/>
    </location>
</feature>
<dbReference type="STRING" id="88036.D8S6H1"/>
<keyword evidence="1" id="KW-0732">Signal</keyword>
<dbReference type="InterPro" id="IPR025714">
    <property type="entry name" value="Methyltranfer_dom"/>
</dbReference>
<evidence type="ECO:0000313" key="4">
    <source>
        <dbReference type="Proteomes" id="UP000001514"/>
    </source>
</evidence>
<reference evidence="3 4" key="1">
    <citation type="journal article" date="2011" name="Science">
        <title>The Selaginella genome identifies genetic changes associated with the evolution of vascular plants.</title>
        <authorList>
            <person name="Banks J.A."/>
            <person name="Nishiyama T."/>
            <person name="Hasebe M."/>
            <person name="Bowman J.L."/>
            <person name="Gribskov M."/>
            <person name="dePamphilis C."/>
            <person name="Albert V.A."/>
            <person name="Aono N."/>
            <person name="Aoyama T."/>
            <person name="Ambrose B.A."/>
            <person name="Ashton N.W."/>
            <person name="Axtell M.J."/>
            <person name="Barker E."/>
            <person name="Barker M.S."/>
            <person name="Bennetzen J.L."/>
            <person name="Bonawitz N.D."/>
            <person name="Chapple C."/>
            <person name="Cheng C."/>
            <person name="Correa L.G."/>
            <person name="Dacre M."/>
            <person name="DeBarry J."/>
            <person name="Dreyer I."/>
            <person name="Elias M."/>
            <person name="Engstrom E.M."/>
            <person name="Estelle M."/>
            <person name="Feng L."/>
            <person name="Finet C."/>
            <person name="Floyd S.K."/>
            <person name="Frommer W.B."/>
            <person name="Fujita T."/>
            <person name="Gramzow L."/>
            <person name="Gutensohn M."/>
            <person name="Harholt J."/>
            <person name="Hattori M."/>
            <person name="Heyl A."/>
            <person name="Hirai T."/>
            <person name="Hiwatashi Y."/>
            <person name="Ishikawa M."/>
            <person name="Iwata M."/>
            <person name="Karol K.G."/>
            <person name="Koehler B."/>
            <person name="Kolukisaoglu U."/>
            <person name="Kubo M."/>
            <person name="Kurata T."/>
            <person name="Lalonde S."/>
            <person name="Li K."/>
            <person name="Li Y."/>
            <person name="Litt A."/>
            <person name="Lyons E."/>
            <person name="Manning G."/>
            <person name="Maruyama T."/>
            <person name="Michael T.P."/>
            <person name="Mikami K."/>
            <person name="Miyazaki S."/>
            <person name="Morinaga S."/>
            <person name="Murata T."/>
            <person name="Mueller-Roeber B."/>
            <person name="Nelson D.R."/>
            <person name="Obara M."/>
            <person name="Oguri Y."/>
            <person name="Olmstead R.G."/>
            <person name="Onodera N."/>
            <person name="Petersen B.L."/>
            <person name="Pils B."/>
            <person name="Prigge M."/>
            <person name="Rensing S.A."/>
            <person name="Riano-Pachon D.M."/>
            <person name="Roberts A.W."/>
            <person name="Sato Y."/>
            <person name="Scheller H.V."/>
            <person name="Schulz B."/>
            <person name="Schulz C."/>
            <person name="Shakirov E.V."/>
            <person name="Shibagaki N."/>
            <person name="Shinohara N."/>
            <person name="Shippen D.E."/>
            <person name="Soerensen I."/>
            <person name="Sotooka R."/>
            <person name="Sugimoto N."/>
            <person name="Sugita M."/>
            <person name="Sumikawa N."/>
            <person name="Tanurdzic M."/>
            <person name="Theissen G."/>
            <person name="Ulvskov P."/>
            <person name="Wakazuki S."/>
            <person name="Weng J.K."/>
            <person name="Willats W.W."/>
            <person name="Wipf D."/>
            <person name="Wolf P.G."/>
            <person name="Yang L."/>
            <person name="Zimmer A.D."/>
            <person name="Zhu Q."/>
            <person name="Mitros T."/>
            <person name="Hellsten U."/>
            <person name="Loque D."/>
            <person name="Otillar R."/>
            <person name="Salamov A."/>
            <person name="Schmutz J."/>
            <person name="Shapiro H."/>
            <person name="Lindquist E."/>
            <person name="Lucas S."/>
            <person name="Rokhsar D."/>
            <person name="Grigoriev I.V."/>
        </authorList>
    </citation>
    <scope>NUCLEOTIDE SEQUENCE [LARGE SCALE GENOMIC DNA]</scope>
</reference>